<dbReference type="AlphaFoldDB" id="A0A917H665"/>
<name>A0A917H665_9BACL</name>
<evidence type="ECO:0000313" key="2">
    <source>
        <dbReference type="EMBL" id="GGG67874.1"/>
    </source>
</evidence>
<dbReference type="InterPro" id="IPR000182">
    <property type="entry name" value="GNAT_dom"/>
</dbReference>
<protein>
    <recommendedName>
        <fullName evidence="1">N-acetyltransferase domain-containing protein</fullName>
    </recommendedName>
</protein>
<evidence type="ECO:0000313" key="3">
    <source>
        <dbReference type="Proteomes" id="UP000600247"/>
    </source>
</evidence>
<proteinExistence type="predicted"/>
<dbReference type="GO" id="GO:0016747">
    <property type="term" value="F:acyltransferase activity, transferring groups other than amino-acyl groups"/>
    <property type="evidence" value="ECO:0007669"/>
    <property type="project" value="InterPro"/>
</dbReference>
<sequence length="86" mass="9616">MGRVVGDGACYFQVADLLVDPTYANQGIDKLVMDELIQYLNENAGVDAFVVVITELTQIPLYKAYGFELTYPNAYSMKWTRNEGIA</sequence>
<gene>
    <name evidence="2" type="ORF">GCM10010918_23270</name>
</gene>
<evidence type="ECO:0000259" key="1">
    <source>
        <dbReference type="PROSITE" id="PS51186"/>
    </source>
</evidence>
<reference evidence="2 3" key="1">
    <citation type="journal article" date="2014" name="Int. J. Syst. Evol. Microbiol.">
        <title>Complete genome sequence of Corynebacterium casei LMG S-19264T (=DSM 44701T), isolated from a smear-ripened cheese.</title>
        <authorList>
            <consortium name="US DOE Joint Genome Institute (JGI-PGF)"/>
            <person name="Walter F."/>
            <person name="Albersmeier A."/>
            <person name="Kalinowski J."/>
            <person name="Ruckert C."/>
        </authorList>
    </citation>
    <scope>NUCLEOTIDE SEQUENCE [LARGE SCALE GENOMIC DNA]</scope>
    <source>
        <strain evidence="2 3">CGMCC 1.15286</strain>
    </source>
</reference>
<dbReference type="SUPFAM" id="SSF55729">
    <property type="entry name" value="Acyl-CoA N-acyltransferases (Nat)"/>
    <property type="match status" value="1"/>
</dbReference>
<dbReference type="Proteomes" id="UP000600247">
    <property type="component" value="Unassembled WGS sequence"/>
</dbReference>
<dbReference type="EMBL" id="BMHY01000004">
    <property type="protein sequence ID" value="GGG67874.1"/>
    <property type="molecule type" value="Genomic_DNA"/>
</dbReference>
<keyword evidence="3" id="KW-1185">Reference proteome</keyword>
<feature type="domain" description="N-acetyltransferase" evidence="1">
    <location>
        <begin position="1"/>
        <end position="82"/>
    </location>
</feature>
<accession>A0A917H665</accession>
<dbReference type="Gene3D" id="3.40.630.30">
    <property type="match status" value="1"/>
</dbReference>
<dbReference type="Pfam" id="PF13673">
    <property type="entry name" value="Acetyltransf_10"/>
    <property type="match status" value="1"/>
</dbReference>
<comment type="caution">
    <text evidence="2">The sequence shown here is derived from an EMBL/GenBank/DDBJ whole genome shotgun (WGS) entry which is preliminary data.</text>
</comment>
<organism evidence="2 3">
    <name type="scientific">Paenibacillus radicis</name>
    <name type="common">ex Gao et al. 2016</name>
    <dbReference type="NCBI Taxonomy" id="1737354"/>
    <lineage>
        <taxon>Bacteria</taxon>
        <taxon>Bacillati</taxon>
        <taxon>Bacillota</taxon>
        <taxon>Bacilli</taxon>
        <taxon>Bacillales</taxon>
        <taxon>Paenibacillaceae</taxon>
        <taxon>Paenibacillus</taxon>
    </lineage>
</organism>
<dbReference type="PROSITE" id="PS51186">
    <property type="entry name" value="GNAT"/>
    <property type="match status" value="1"/>
</dbReference>
<dbReference type="InterPro" id="IPR016181">
    <property type="entry name" value="Acyl_CoA_acyltransferase"/>
</dbReference>